<feature type="transmembrane region" description="Helical" evidence="6">
    <location>
        <begin position="150"/>
        <end position="177"/>
    </location>
</feature>
<evidence type="ECO:0000259" key="7">
    <source>
        <dbReference type="PROSITE" id="PS50262"/>
    </source>
</evidence>
<dbReference type="InterPro" id="IPR052954">
    <property type="entry name" value="GPCR-Ligand_Int"/>
</dbReference>
<dbReference type="AlphaFoldDB" id="A0A8S3RHH1"/>
<feature type="transmembrane region" description="Helical" evidence="6">
    <location>
        <begin position="229"/>
        <end position="248"/>
    </location>
</feature>
<evidence type="ECO:0000313" key="9">
    <source>
        <dbReference type="Proteomes" id="UP000683360"/>
    </source>
</evidence>
<keyword evidence="2 6" id="KW-0812">Transmembrane</keyword>
<organism evidence="8 9">
    <name type="scientific">Mytilus edulis</name>
    <name type="common">Blue mussel</name>
    <dbReference type="NCBI Taxonomy" id="6550"/>
    <lineage>
        <taxon>Eukaryota</taxon>
        <taxon>Metazoa</taxon>
        <taxon>Spiralia</taxon>
        <taxon>Lophotrochozoa</taxon>
        <taxon>Mollusca</taxon>
        <taxon>Bivalvia</taxon>
        <taxon>Autobranchia</taxon>
        <taxon>Pteriomorphia</taxon>
        <taxon>Mytilida</taxon>
        <taxon>Mytiloidea</taxon>
        <taxon>Mytilidae</taxon>
        <taxon>Mytilinae</taxon>
        <taxon>Mytilus</taxon>
    </lineage>
</organism>
<keyword evidence="9" id="KW-1185">Reference proteome</keyword>
<evidence type="ECO:0000256" key="2">
    <source>
        <dbReference type="ARBA" id="ARBA00022692"/>
    </source>
</evidence>
<dbReference type="Gene3D" id="1.20.1070.10">
    <property type="entry name" value="Rhodopsin 7-helix transmembrane proteins"/>
    <property type="match status" value="1"/>
</dbReference>
<dbReference type="PANTHER" id="PTHR46641:SF25">
    <property type="entry name" value="CNMAMIDE RECEPTOR-RELATED"/>
    <property type="match status" value="1"/>
</dbReference>
<keyword evidence="3 6" id="KW-1133">Transmembrane helix</keyword>
<dbReference type="GO" id="GO:0004930">
    <property type="term" value="F:G protein-coupled receptor activity"/>
    <property type="evidence" value="ECO:0007669"/>
    <property type="project" value="InterPro"/>
</dbReference>
<keyword evidence="4 6" id="KW-0472">Membrane</keyword>
<evidence type="ECO:0000256" key="6">
    <source>
        <dbReference type="SAM" id="Phobius"/>
    </source>
</evidence>
<evidence type="ECO:0000256" key="1">
    <source>
        <dbReference type="ARBA" id="ARBA00004370"/>
    </source>
</evidence>
<feature type="region of interest" description="Disordered" evidence="5">
    <location>
        <begin position="190"/>
        <end position="218"/>
    </location>
</feature>
<feature type="transmembrane region" description="Helical" evidence="6">
    <location>
        <begin position="66"/>
        <end position="88"/>
    </location>
</feature>
<comment type="subcellular location">
    <subcellularLocation>
        <location evidence="1">Membrane</location>
    </subcellularLocation>
</comment>
<proteinExistence type="predicted"/>
<feature type="transmembrane region" description="Helical" evidence="6">
    <location>
        <begin position="268"/>
        <end position="292"/>
    </location>
</feature>
<dbReference type="GO" id="GO:0016020">
    <property type="term" value="C:membrane"/>
    <property type="evidence" value="ECO:0007669"/>
    <property type="project" value="UniProtKB-SubCell"/>
</dbReference>
<dbReference type="Pfam" id="PF00001">
    <property type="entry name" value="7tm_1"/>
    <property type="match status" value="1"/>
</dbReference>
<accession>A0A8S3RHH1</accession>
<sequence length="392" mass="44560">MMGVVGNICSFLVFVFSKLNKISTSIYLAALSISDTGFLLCVWIGWFDIIGISFFHQEGICHIVVFLTYVFGFTSVWYVNAFTADMYVAVFYSSLGSKVCRPNFARKGVVGLTSFAVIFYLFSFWTSKIITAPNGKKKCVSAPQNYEQMMIFTVLDTLLTLIIPFSMIIFMITRLLIDISKFYRSNSEPNEEHCHSESSNSLTTGEHNSGTTSSSTQQGMKAQSKLKRMIVVVILVFLVLNLPCHVIRLQSILRSAFDNSYLTTRNEILWQMFFQIIYYINFSVNFVLYSACAKSFRSALMRFPWKACVVRCHNCCHGFNRMASYKINSHKIRASDENDNEHIGGNVHSRLVDIHLSELHVSQMPSFESDFVLMSPPCMLKDIASTTEQTRL</sequence>
<dbReference type="InterPro" id="IPR017452">
    <property type="entry name" value="GPCR_Rhodpsn_7TM"/>
</dbReference>
<protein>
    <recommendedName>
        <fullName evidence="7">G-protein coupled receptors family 1 profile domain-containing protein</fullName>
    </recommendedName>
</protein>
<dbReference type="Proteomes" id="UP000683360">
    <property type="component" value="Unassembled WGS sequence"/>
</dbReference>
<evidence type="ECO:0000256" key="3">
    <source>
        <dbReference type="ARBA" id="ARBA00022989"/>
    </source>
</evidence>
<evidence type="ECO:0000256" key="4">
    <source>
        <dbReference type="ARBA" id="ARBA00023136"/>
    </source>
</evidence>
<dbReference type="PANTHER" id="PTHR46641">
    <property type="entry name" value="FMRFAMIDE RECEPTOR-RELATED"/>
    <property type="match status" value="1"/>
</dbReference>
<dbReference type="EMBL" id="CAJPWZ010001124">
    <property type="protein sequence ID" value="CAG2208811.1"/>
    <property type="molecule type" value="Genomic_DNA"/>
</dbReference>
<dbReference type="PRINTS" id="PR00237">
    <property type="entry name" value="GPCRRHODOPSN"/>
</dbReference>
<feature type="transmembrane region" description="Helical" evidence="6">
    <location>
        <begin position="26"/>
        <end position="46"/>
    </location>
</feature>
<dbReference type="InterPro" id="IPR000276">
    <property type="entry name" value="GPCR_Rhodpsn"/>
</dbReference>
<reference evidence="8" key="1">
    <citation type="submission" date="2021-03" db="EMBL/GenBank/DDBJ databases">
        <authorList>
            <person name="Bekaert M."/>
        </authorList>
    </citation>
    <scope>NUCLEOTIDE SEQUENCE</scope>
</reference>
<dbReference type="OrthoDB" id="6155320at2759"/>
<feature type="domain" description="G-protein coupled receptors family 1 profile" evidence="7">
    <location>
        <begin position="6"/>
        <end position="289"/>
    </location>
</feature>
<dbReference type="PROSITE" id="PS50262">
    <property type="entry name" value="G_PROTEIN_RECEP_F1_2"/>
    <property type="match status" value="1"/>
</dbReference>
<name>A0A8S3RHH1_MYTED</name>
<dbReference type="SUPFAM" id="SSF81321">
    <property type="entry name" value="Family A G protein-coupled receptor-like"/>
    <property type="match status" value="1"/>
</dbReference>
<evidence type="ECO:0000256" key="5">
    <source>
        <dbReference type="SAM" id="MobiDB-lite"/>
    </source>
</evidence>
<comment type="caution">
    <text evidence="8">The sequence shown here is derived from an EMBL/GenBank/DDBJ whole genome shotgun (WGS) entry which is preliminary data.</text>
</comment>
<gene>
    <name evidence="8" type="ORF">MEDL_23019</name>
</gene>
<feature type="transmembrane region" description="Helical" evidence="6">
    <location>
        <begin position="109"/>
        <end position="130"/>
    </location>
</feature>
<feature type="compositionally biased region" description="Low complexity" evidence="5">
    <location>
        <begin position="209"/>
        <end position="218"/>
    </location>
</feature>
<evidence type="ECO:0000313" key="8">
    <source>
        <dbReference type="EMBL" id="CAG2208811.1"/>
    </source>
</evidence>